<dbReference type="AlphaFoldDB" id="A0A010RC55"/>
<protein>
    <submittedName>
        <fullName evidence="1">Geranylgeranyl pyrophosphate synthetase</fullName>
    </submittedName>
</protein>
<keyword evidence="2" id="KW-1185">Reference proteome</keyword>
<organism evidence="1 2">
    <name type="scientific">Colletotrichum fioriniae PJ7</name>
    <dbReference type="NCBI Taxonomy" id="1445577"/>
    <lineage>
        <taxon>Eukaryota</taxon>
        <taxon>Fungi</taxon>
        <taxon>Dikarya</taxon>
        <taxon>Ascomycota</taxon>
        <taxon>Pezizomycotina</taxon>
        <taxon>Sordariomycetes</taxon>
        <taxon>Hypocreomycetidae</taxon>
        <taxon>Glomerellales</taxon>
        <taxon>Glomerellaceae</taxon>
        <taxon>Colletotrichum</taxon>
        <taxon>Colletotrichum acutatum species complex</taxon>
    </lineage>
</organism>
<evidence type="ECO:0000313" key="2">
    <source>
        <dbReference type="Proteomes" id="UP000020467"/>
    </source>
</evidence>
<dbReference type="EMBL" id="JARH01000022">
    <property type="protein sequence ID" value="EXF86245.1"/>
    <property type="molecule type" value="Genomic_DNA"/>
</dbReference>
<dbReference type="STRING" id="1445577.A0A010RC55"/>
<name>A0A010RC55_9PEZI</name>
<proteinExistence type="predicted"/>
<comment type="caution">
    <text evidence="1">The sequence shown here is derived from an EMBL/GenBank/DDBJ whole genome shotgun (WGS) entry which is preliminary data.</text>
</comment>
<dbReference type="PANTHER" id="PTHR35179:SF2">
    <property type="entry name" value="START DOMAIN-CONTAINING PROTEIN"/>
    <property type="match status" value="1"/>
</dbReference>
<evidence type="ECO:0000313" key="1">
    <source>
        <dbReference type="EMBL" id="EXF86245.1"/>
    </source>
</evidence>
<accession>A0A010RC55</accession>
<dbReference type="eggNOG" id="ENOG502R6JX">
    <property type="taxonomic scope" value="Eukaryota"/>
</dbReference>
<dbReference type="KEGG" id="cfj:CFIO01_02304"/>
<sequence>MSSIVAEISRSDLDTPPACDATIERLQYVASYNWIDKDLPTIAVPEGLPPLWAPPLKPPRMTPDSGIRYIDQNAARWPEYPLEPLFRAVCAQNPEFEMSDVDVVTDRNNMRKLLPFVEASASDSFEIKAEIAGKKTLLLTRVEEN</sequence>
<reference evidence="1 2" key="1">
    <citation type="submission" date="2014-02" db="EMBL/GenBank/DDBJ databases">
        <title>The genome sequence of Colletotrichum fioriniae PJ7.</title>
        <authorList>
            <person name="Baroncelli R."/>
            <person name="Thon M.R."/>
        </authorList>
    </citation>
    <scope>NUCLEOTIDE SEQUENCE [LARGE SCALE GENOMIC DNA]</scope>
    <source>
        <strain evidence="1 2">PJ7</strain>
    </source>
</reference>
<dbReference type="HOGENOM" id="CLU_030046_2_1_1"/>
<dbReference type="Proteomes" id="UP000020467">
    <property type="component" value="Unassembled WGS sequence"/>
</dbReference>
<dbReference type="OrthoDB" id="420564at2759"/>
<dbReference type="PANTHER" id="PTHR35179">
    <property type="entry name" value="PROTEIN CBG02620"/>
    <property type="match status" value="1"/>
</dbReference>
<gene>
    <name evidence="1" type="ORF">CFIO01_02304</name>
</gene>